<feature type="transmembrane region" description="Helical" evidence="1">
    <location>
        <begin position="252"/>
        <end position="275"/>
    </location>
</feature>
<reference evidence="3 4" key="1">
    <citation type="submission" date="2016-05" db="EMBL/GenBank/DDBJ databases">
        <title>A degradative enzymes factory behind the ericoid mycorrhizal symbiosis.</title>
        <authorList>
            <consortium name="DOE Joint Genome Institute"/>
            <person name="Martino E."/>
            <person name="Morin E."/>
            <person name="Grelet G."/>
            <person name="Kuo A."/>
            <person name="Kohler A."/>
            <person name="Daghino S."/>
            <person name="Barry K."/>
            <person name="Choi C."/>
            <person name="Cichocki N."/>
            <person name="Clum A."/>
            <person name="Copeland A."/>
            <person name="Hainaut M."/>
            <person name="Haridas S."/>
            <person name="Labutti K."/>
            <person name="Lindquist E."/>
            <person name="Lipzen A."/>
            <person name="Khouja H.-R."/>
            <person name="Murat C."/>
            <person name="Ohm R."/>
            <person name="Olson A."/>
            <person name="Spatafora J."/>
            <person name="Veneault-Fourrey C."/>
            <person name="Henrissat B."/>
            <person name="Grigoriev I."/>
            <person name="Martin F."/>
            <person name="Perotto S."/>
        </authorList>
    </citation>
    <scope>NUCLEOTIDE SEQUENCE [LARGE SCALE GENOMIC DNA]</scope>
    <source>
        <strain evidence="3 4">UAMH 7357</strain>
    </source>
</reference>
<keyword evidence="1" id="KW-0812">Transmembrane</keyword>
<feature type="transmembrane region" description="Helical" evidence="1">
    <location>
        <begin position="220"/>
        <end position="240"/>
    </location>
</feature>
<evidence type="ECO:0000259" key="2">
    <source>
        <dbReference type="Pfam" id="PF14342"/>
    </source>
</evidence>
<evidence type="ECO:0000313" key="3">
    <source>
        <dbReference type="EMBL" id="PMD15465.1"/>
    </source>
</evidence>
<dbReference type="Pfam" id="PF14342">
    <property type="entry name" value="DUF4396"/>
    <property type="match status" value="1"/>
</dbReference>
<keyword evidence="1" id="KW-1133">Transmembrane helix</keyword>
<feature type="domain" description="DUF4396" evidence="2">
    <location>
        <begin position="188"/>
        <end position="322"/>
    </location>
</feature>
<evidence type="ECO:0000256" key="1">
    <source>
        <dbReference type="SAM" id="Phobius"/>
    </source>
</evidence>
<dbReference type="Proteomes" id="UP000235672">
    <property type="component" value="Unassembled WGS sequence"/>
</dbReference>
<dbReference type="InterPro" id="IPR025509">
    <property type="entry name" value="DUF4396"/>
</dbReference>
<evidence type="ECO:0000313" key="4">
    <source>
        <dbReference type="Proteomes" id="UP000235672"/>
    </source>
</evidence>
<keyword evidence="4" id="KW-1185">Reference proteome</keyword>
<keyword evidence="1" id="KW-0472">Membrane</keyword>
<feature type="transmembrane region" description="Helical" evidence="1">
    <location>
        <begin position="295"/>
        <end position="316"/>
    </location>
</feature>
<dbReference type="STRING" id="1745343.A0A2J6PN68"/>
<gene>
    <name evidence="3" type="ORF">NA56DRAFT_753987</name>
</gene>
<sequence length="326" mass="35876">MASCCEAPKSSSKVDSSPESIQKDSGIIAWVDNFAPVFSALLHSSCCWLPTLLDLTSIGSASAATVSSLRPVFLTLTVLILVDSIRRQGLNRHNLLRILASALVLVVPKVLGGEFRISIVNMLYSRLRPGVIRPHQITQTTHYIRQYRPVSCWGLYTRSSSSQSCNKNPHASKASAFTLQFWSSRLLWKRAGVNTLRCLVGCTIGDFSMMWFLQSQYPGLGIYTIMGLSMASGIASSMSLETLLLRYGIDKLPWRAAVTTAAGMSLVSMLSMEAVENMVDYHLMGGVVDFADPKFWIAAAVSTFAGFLAPLPYNYIRLRKYGRACH</sequence>
<name>A0A2J6PN68_9HELO</name>
<protein>
    <recommendedName>
        <fullName evidence="2">DUF4396 domain-containing protein</fullName>
    </recommendedName>
</protein>
<dbReference type="OrthoDB" id="2128064at2759"/>
<dbReference type="EMBL" id="KZ613513">
    <property type="protein sequence ID" value="PMD15465.1"/>
    <property type="molecule type" value="Genomic_DNA"/>
</dbReference>
<organism evidence="3 4">
    <name type="scientific">Hyaloscypha hepaticicola</name>
    <dbReference type="NCBI Taxonomy" id="2082293"/>
    <lineage>
        <taxon>Eukaryota</taxon>
        <taxon>Fungi</taxon>
        <taxon>Dikarya</taxon>
        <taxon>Ascomycota</taxon>
        <taxon>Pezizomycotina</taxon>
        <taxon>Leotiomycetes</taxon>
        <taxon>Helotiales</taxon>
        <taxon>Hyaloscyphaceae</taxon>
        <taxon>Hyaloscypha</taxon>
    </lineage>
</organism>
<dbReference type="AlphaFoldDB" id="A0A2J6PN68"/>
<proteinExistence type="predicted"/>
<accession>A0A2J6PN68</accession>